<sequence length="192" mass="21178">MEQSSNAQRGIRVQAPLVDSVSCYCRVDSGLKTVAGARKFVPGSKLCIQPDINPNAHKSKNSRRERTRVQPPLLPGLPDDLAIACLIRVPRVEHRKLRLVCKRWRHLLGSSRALEAAALVPLNGKLCIVRNNLSISLVDVSSPDKRVESNPHLWENIAGKGHFRTLVTNLWSSIAGRSGLKSHIVHCQVLPA</sequence>
<proteinExistence type="predicted"/>
<reference evidence="5 6" key="1">
    <citation type="submission" date="2019-06" db="EMBL/GenBank/DDBJ databases">
        <title>A chromosomal-level reference genome of Carpinus fangiana (Coryloideae, Betulaceae).</title>
        <authorList>
            <person name="Yang X."/>
            <person name="Wang Z."/>
            <person name="Zhang L."/>
            <person name="Hao G."/>
            <person name="Liu J."/>
            <person name="Yang Y."/>
        </authorList>
    </citation>
    <scope>NUCLEOTIDE SEQUENCE [LARGE SCALE GENOMIC DNA]</scope>
    <source>
        <strain evidence="5">Cfa_2016G</strain>
        <tissue evidence="5">Leaf</tissue>
    </source>
</reference>
<dbReference type="CDD" id="cd22152">
    <property type="entry name" value="F-box_AtAFR-like"/>
    <property type="match status" value="1"/>
</dbReference>
<organism evidence="5 6">
    <name type="scientific">Carpinus fangiana</name>
    <dbReference type="NCBI Taxonomy" id="176857"/>
    <lineage>
        <taxon>Eukaryota</taxon>
        <taxon>Viridiplantae</taxon>
        <taxon>Streptophyta</taxon>
        <taxon>Embryophyta</taxon>
        <taxon>Tracheophyta</taxon>
        <taxon>Spermatophyta</taxon>
        <taxon>Magnoliopsida</taxon>
        <taxon>eudicotyledons</taxon>
        <taxon>Gunneridae</taxon>
        <taxon>Pentapetalae</taxon>
        <taxon>rosids</taxon>
        <taxon>fabids</taxon>
        <taxon>Fagales</taxon>
        <taxon>Betulaceae</taxon>
        <taxon>Carpinus</taxon>
    </lineage>
</organism>
<evidence type="ECO:0000256" key="1">
    <source>
        <dbReference type="ARBA" id="ARBA00022441"/>
    </source>
</evidence>
<feature type="domain" description="F-box" evidence="4">
    <location>
        <begin position="75"/>
        <end position="111"/>
    </location>
</feature>
<protein>
    <recommendedName>
        <fullName evidence="4">F-box domain-containing protein</fullName>
    </recommendedName>
</protein>
<keyword evidence="2" id="KW-0677">Repeat</keyword>
<evidence type="ECO:0000256" key="2">
    <source>
        <dbReference type="ARBA" id="ARBA00022737"/>
    </source>
</evidence>
<dbReference type="OrthoDB" id="45365at2759"/>
<evidence type="ECO:0000256" key="3">
    <source>
        <dbReference type="SAM" id="MobiDB-lite"/>
    </source>
</evidence>
<dbReference type="EMBL" id="CM017324">
    <property type="protein sequence ID" value="KAE8036977.1"/>
    <property type="molecule type" value="Genomic_DNA"/>
</dbReference>
<evidence type="ECO:0000259" key="4">
    <source>
        <dbReference type="Pfam" id="PF00646"/>
    </source>
</evidence>
<dbReference type="InterPro" id="IPR001810">
    <property type="entry name" value="F-box_dom"/>
</dbReference>
<dbReference type="SUPFAM" id="SSF81383">
    <property type="entry name" value="F-box domain"/>
    <property type="match status" value="1"/>
</dbReference>
<name>A0A660KKT8_9ROSI</name>
<dbReference type="AlphaFoldDB" id="A0A660KKT8"/>
<keyword evidence="1" id="KW-0880">Kelch repeat</keyword>
<dbReference type="PANTHER" id="PTHR46344:SF3">
    <property type="entry name" value="F-BOX DOMAIN-CONTAINING PROTEIN"/>
    <property type="match status" value="1"/>
</dbReference>
<accession>A0A660KKT8</accession>
<dbReference type="Pfam" id="PF00646">
    <property type="entry name" value="F-box"/>
    <property type="match status" value="1"/>
</dbReference>
<dbReference type="PANTHER" id="PTHR46344">
    <property type="entry name" value="OS02G0202900 PROTEIN"/>
    <property type="match status" value="1"/>
</dbReference>
<evidence type="ECO:0000313" key="5">
    <source>
        <dbReference type="EMBL" id="KAE8036977.1"/>
    </source>
</evidence>
<dbReference type="Proteomes" id="UP000327013">
    <property type="component" value="Chromosome 4"/>
</dbReference>
<keyword evidence="6" id="KW-1185">Reference proteome</keyword>
<evidence type="ECO:0000313" key="6">
    <source>
        <dbReference type="Proteomes" id="UP000327013"/>
    </source>
</evidence>
<gene>
    <name evidence="5" type="ORF">FH972_009606</name>
</gene>
<dbReference type="InterPro" id="IPR036047">
    <property type="entry name" value="F-box-like_dom_sf"/>
</dbReference>
<feature type="region of interest" description="Disordered" evidence="3">
    <location>
        <begin position="52"/>
        <end position="71"/>
    </location>
</feature>